<protein>
    <submittedName>
        <fullName evidence="2">Uncharacterized protein</fullName>
    </submittedName>
</protein>
<dbReference type="EMBL" id="MFCR01000008">
    <property type="protein sequence ID" value="OGE18841.1"/>
    <property type="molecule type" value="Genomic_DNA"/>
</dbReference>
<dbReference type="Proteomes" id="UP000176336">
    <property type="component" value="Unassembled WGS sequence"/>
</dbReference>
<feature type="transmembrane region" description="Helical" evidence="1">
    <location>
        <begin position="20"/>
        <end position="39"/>
    </location>
</feature>
<organism evidence="2 3">
    <name type="scientific">Candidatus Daviesbacteria bacterium RIFCSPHIGHO2_01_FULL_41_23</name>
    <dbReference type="NCBI Taxonomy" id="1797764"/>
    <lineage>
        <taxon>Bacteria</taxon>
        <taxon>Candidatus Daviesiibacteriota</taxon>
    </lineage>
</organism>
<keyword evidence="1" id="KW-1133">Transmembrane helix</keyword>
<comment type="caution">
    <text evidence="2">The sequence shown here is derived from an EMBL/GenBank/DDBJ whole genome shotgun (WGS) entry which is preliminary data.</text>
</comment>
<evidence type="ECO:0000313" key="2">
    <source>
        <dbReference type="EMBL" id="OGE18841.1"/>
    </source>
</evidence>
<reference evidence="2 3" key="1">
    <citation type="journal article" date="2016" name="Nat. Commun.">
        <title>Thousands of microbial genomes shed light on interconnected biogeochemical processes in an aquifer system.</title>
        <authorList>
            <person name="Anantharaman K."/>
            <person name="Brown C.T."/>
            <person name="Hug L.A."/>
            <person name="Sharon I."/>
            <person name="Castelle C.J."/>
            <person name="Probst A.J."/>
            <person name="Thomas B.C."/>
            <person name="Singh A."/>
            <person name="Wilkins M.J."/>
            <person name="Karaoz U."/>
            <person name="Brodie E.L."/>
            <person name="Williams K.H."/>
            <person name="Hubbard S.S."/>
            <person name="Banfield J.F."/>
        </authorList>
    </citation>
    <scope>NUCLEOTIDE SEQUENCE [LARGE SCALE GENOMIC DNA]</scope>
</reference>
<gene>
    <name evidence="2" type="ORF">A2871_02520</name>
</gene>
<accession>A0A1F5IR42</accession>
<keyword evidence="1" id="KW-0812">Transmembrane</keyword>
<proteinExistence type="predicted"/>
<dbReference type="AlphaFoldDB" id="A0A1F5IR42"/>
<evidence type="ECO:0000313" key="3">
    <source>
        <dbReference type="Proteomes" id="UP000176336"/>
    </source>
</evidence>
<keyword evidence="1" id="KW-0472">Membrane</keyword>
<sequence length="85" mass="9002">MPLSGISVPNIVLFTINNHAVTLWEVLILAVIGWAISILPGPFQAIATVLLILWVLSVLGILAIAGLPNIIVLVIIIGLIVSIFL</sequence>
<name>A0A1F5IR42_9BACT</name>
<feature type="transmembrane region" description="Helical" evidence="1">
    <location>
        <begin position="51"/>
        <end position="84"/>
    </location>
</feature>
<evidence type="ECO:0000256" key="1">
    <source>
        <dbReference type="SAM" id="Phobius"/>
    </source>
</evidence>